<sequence>MKNYELRSLTSDDIFPMFQIISKIGITEFKSCFESPDVKAAIEKSEGTDLNSVGLAVMLDIGGIVLANVSKAKDDIYLLLSQLSGLTKQEIVALPMATFAQMVIDVIRKDEFKDFFQVVSRLFKQGT</sequence>
<protein>
    <submittedName>
        <fullName evidence="1">Uncharacterized protein</fullName>
    </submittedName>
</protein>
<dbReference type="EMBL" id="BK014731">
    <property type="protein sequence ID" value="DAD73185.1"/>
    <property type="molecule type" value="Genomic_DNA"/>
</dbReference>
<proteinExistence type="predicted"/>
<name>A0A8S5LT22_9CAUD</name>
<evidence type="ECO:0000313" key="1">
    <source>
        <dbReference type="EMBL" id="DAD73185.1"/>
    </source>
</evidence>
<organism evidence="1">
    <name type="scientific">Myoviridae sp. ct25F5</name>
    <dbReference type="NCBI Taxonomy" id="2826604"/>
    <lineage>
        <taxon>Viruses</taxon>
        <taxon>Duplodnaviria</taxon>
        <taxon>Heunggongvirae</taxon>
        <taxon>Uroviricota</taxon>
        <taxon>Caudoviricetes</taxon>
    </lineage>
</organism>
<accession>A0A8S5LT22</accession>
<reference evidence="1" key="1">
    <citation type="journal article" date="2021" name="Proc. Natl. Acad. Sci. U.S.A.">
        <title>A Catalog of Tens of Thousands of Viruses from Human Metagenomes Reveals Hidden Associations with Chronic Diseases.</title>
        <authorList>
            <person name="Tisza M.J."/>
            <person name="Buck C.B."/>
        </authorList>
    </citation>
    <scope>NUCLEOTIDE SEQUENCE</scope>
    <source>
        <strain evidence="1">Ct25F5</strain>
    </source>
</reference>